<dbReference type="RefSeq" id="WP_343800123.1">
    <property type="nucleotide sequence ID" value="NZ_BAAADJ010000045.1"/>
</dbReference>
<reference evidence="3" key="1">
    <citation type="journal article" date="2019" name="Int. J. Syst. Evol. Microbiol.">
        <title>The Global Catalogue of Microorganisms (GCM) 10K type strain sequencing project: providing services to taxonomists for standard genome sequencing and annotation.</title>
        <authorList>
            <consortium name="The Broad Institute Genomics Platform"/>
            <consortium name="The Broad Institute Genome Sequencing Center for Infectious Disease"/>
            <person name="Wu L."/>
            <person name="Ma J."/>
        </authorList>
    </citation>
    <scope>NUCLEOTIDE SEQUENCE [LARGE SCALE GENOMIC DNA]</scope>
    <source>
        <strain evidence="3">JCM 9731</strain>
    </source>
</reference>
<gene>
    <name evidence="2" type="ORF">GCM10008967_28270</name>
</gene>
<comment type="caution">
    <text evidence="2">The sequence shown here is derived from an EMBL/GenBank/DDBJ whole genome shotgun (WGS) entry which is preliminary data.</text>
</comment>
<evidence type="ECO:0000313" key="3">
    <source>
        <dbReference type="Proteomes" id="UP001500782"/>
    </source>
</evidence>
<dbReference type="InterPro" id="IPR035255">
    <property type="entry name" value="DUF5348"/>
</dbReference>
<feature type="domain" description="DUF5348" evidence="1">
    <location>
        <begin position="8"/>
        <end position="77"/>
    </location>
</feature>
<organism evidence="2 3">
    <name type="scientific">Bacillus carboniphilus</name>
    <dbReference type="NCBI Taxonomy" id="86663"/>
    <lineage>
        <taxon>Bacteria</taxon>
        <taxon>Bacillati</taxon>
        <taxon>Bacillota</taxon>
        <taxon>Bacilli</taxon>
        <taxon>Bacillales</taxon>
        <taxon>Bacillaceae</taxon>
        <taxon>Bacillus</taxon>
    </lineage>
</organism>
<dbReference type="EMBL" id="BAAADJ010000045">
    <property type="protein sequence ID" value="GAA0336229.1"/>
    <property type="molecule type" value="Genomic_DNA"/>
</dbReference>
<evidence type="ECO:0000259" key="1">
    <source>
        <dbReference type="Pfam" id="PF17295"/>
    </source>
</evidence>
<name>A0ABP3G6G6_9BACI</name>
<dbReference type="Pfam" id="PF17295">
    <property type="entry name" value="DUF5348"/>
    <property type="match status" value="1"/>
</dbReference>
<protein>
    <recommendedName>
        <fullName evidence="1">DUF5348 domain-containing protein</fullName>
    </recommendedName>
</protein>
<evidence type="ECO:0000313" key="2">
    <source>
        <dbReference type="EMBL" id="GAA0336229.1"/>
    </source>
</evidence>
<dbReference type="Proteomes" id="UP001500782">
    <property type="component" value="Unassembled WGS sequence"/>
</dbReference>
<dbReference type="Gene3D" id="2.40.10.390">
    <property type="match status" value="1"/>
</dbReference>
<keyword evidence="3" id="KW-1185">Reference proteome</keyword>
<sequence>MKIHWLDMKYHKELECWFFKQGENEFMMNCGEWFNLRIGEEQGIPCRLELAKQWYVVMGPKGVKLNLRTNETYKVEV</sequence>
<proteinExistence type="predicted"/>
<accession>A0ABP3G6G6</accession>